<dbReference type="InterPro" id="IPR036322">
    <property type="entry name" value="WD40_repeat_dom_sf"/>
</dbReference>
<dbReference type="Gene3D" id="2.130.10.10">
    <property type="entry name" value="YVTN repeat-like/Quinoprotein amine dehydrogenase"/>
    <property type="match status" value="1"/>
</dbReference>
<reference evidence="1" key="2">
    <citation type="submission" date="2013-05" db="EMBL/GenBank/DDBJ databases">
        <title>The genome and transcriptome of Haemonchus contortus: a key model parasite for drug and vaccine discovery.</title>
        <authorList>
            <person name="Laing R."/>
            <person name="Kikuchi T."/>
            <person name="Martinelli A."/>
            <person name="Tsai I.J."/>
            <person name="Beech R.N."/>
            <person name="Redman E."/>
            <person name="Holroyd N."/>
            <person name="Bartley D.J."/>
            <person name="Beasley H."/>
            <person name="Britton C."/>
            <person name="Curran D."/>
            <person name="Devaney E."/>
            <person name="Gilabert A."/>
            <person name="Jackson F."/>
            <person name="Hunt M."/>
            <person name="Johnston S."/>
            <person name="Kryukov I."/>
            <person name="Li K."/>
            <person name="Morrison A.A."/>
            <person name="Reid A.J."/>
            <person name="Sargison N."/>
            <person name="Saunders G."/>
            <person name="Wasmuth J.D."/>
            <person name="Wolstenholme A."/>
            <person name="Berriman M."/>
            <person name="Gilleard J.S."/>
            <person name="Cotton J.A."/>
        </authorList>
    </citation>
    <scope>NUCLEOTIDE SEQUENCE [LARGE SCALE GENOMIC DNA]</scope>
    <source>
        <strain evidence="1">ISE/inbred ISE</strain>
    </source>
</reference>
<organism evidence="1">
    <name type="scientific">Haemonchus contortus</name>
    <name type="common">Barber pole worm</name>
    <dbReference type="NCBI Taxonomy" id="6289"/>
    <lineage>
        <taxon>Eukaryota</taxon>
        <taxon>Metazoa</taxon>
        <taxon>Ecdysozoa</taxon>
        <taxon>Nematoda</taxon>
        <taxon>Chromadorea</taxon>
        <taxon>Rhabditida</taxon>
        <taxon>Rhabditina</taxon>
        <taxon>Rhabditomorpha</taxon>
        <taxon>Strongyloidea</taxon>
        <taxon>Trichostrongylidae</taxon>
        <taxon>Haemonchus</taxon>
    </lineage>
</organism>
<reference evidence="1" key="1">
    <citation type="submission" date="2013-03" db="EMBL/GenBank/DDBJ databases">
        <authorList>
            <person name="Aslett M."/>
        </authorList>
    </citation>
    <scope>NUCLEOTIDE SEQUENCE [LARGE SCALE GENOMIC DNA]</scope>
    <source>
        <strain evidence="1">ISE/inbred ISE</strain>
    </source>
</reference>
<dbReference type="InterPro" id="IPR015943">
    <property type="entry name" value="WD40/YVTN_repeat-like_dom_sf"/>
</dbReference>
<dbReference type="PANTHER" id="PTHR13950">
    <property type="entry name" value="RABCONNECTIN-RELATED"/>
    <property type="match status" value="1"/>
</dbReference>
<dbReference type="GO" id="GO:0007035">
    <property type="term" value="P:vacuolar acidification"/>
    <property type="evidence" value="ECO:0007669"/>
    <property type="project" value="TreeGrafter"/>
</dbReference>
<proteinExistence type="predicted"/>
<dbReference type="AlphaFoldDB" id="W6NDT1"/>
<gene>
    <name evidence="1" type="ORF">HCOI_00251900</name>
</gene>
<accession>W6NDT1</accession>
<dbReference type="PANTHER" id="PTHR13950:SF9">
    <property type="entry name" value="RABCONNECTIN-3A"/>
    <property type="match status" value="1"/>
</dbReference>
<dbReference type="SUPFAM" id="SSF50978">
    <property type="entry name" value="WD40 repeat-like"/>
    <property type="match status" value="1"/>
</dbReference>
<evidence type="ECO:0000313" key="1">
    <source>
        <dbReference type="EMBL" id="CDL95030.1"/>
    </source>
</evidence>
<dbReference type="GO" id="GO:0043291">
    <property type="term" value="C:RAVE complex"/>
    <property type="evidence" value="ECO:0007669"/>
    <property type="project" value="TreeGrafter"/>
</dbReference>
<sequence length="220" mass="25267">MFSLLQIAATYGNTIKIFEPISNAHEKKKPVLSCRWIETQCFTVKERVKSVLWNMDGLRMTVVVGDELFLYQHRSLSSVVPFGSAAPVTFCISEEDHAHDANMWHIIWSVQLGQHPRYIKFSPDGTFLAISGEHDKSVKIIYQDLFEQGKEHLSFGFFILDHPAPVRGFEWRRTGRYMPRKCMQAILITWCEDNTSRIWKETPSQESAIGDLCGDEGLLL</sequence>
<dbReference type="InterPro" id="IPR052208">
    <property type="entry name" value="DmX-like/RAVE_component"/>
</dbReference>
<comment type="caution">
    <text evidence="1">The sequence shown here is derived from an EMBL/GenBank/DDBJ whole genome shotgun (WGS) entry which is preliminary data.</text>
</comment>
<name>W6NDT1_HAECO</name>
<dbReference type="EMBL" id="CAVP010058669">
    <property type="protein sequence ID" value="CDL95030.1"/>
    <property type="molecule type" value="Genomic_DNA"/>
</dbReference>
<protein>
    <submittedName>
        <fullName evidence="1">CBN-RBC-1 protein</fullName>
    </submittedName>
</protein>